<dbReference type="Proteomes" id="UP000253740">
    <property type="component" value="Unassembled WGS sequence"/>
</dbReference>
<evidence type="ECO:0000313" key="3">
    <source>
        <dbReference type="Proteomes" id="UP000253740"/>
    </source>
</evidence>
<keyword evidence="3" id="KW-1185">Reference proteome</keyword>
<keyword evidence="1" id="KW-0732">Signal</keyword>
<reference evidence="2" key="1">
    <citation type="submission" date="2015-08" db="EMBL/GenBank/DDBJ databases">
        <title>Complete DNA Sequence of Pseudomonas syringae pv. actinidiae, the Causal Agent of Kiwifruit Canker Disease.</title>
        <authorList>
            <person name="Rikkerink E.H.A."/>
            <person name="Fineran P.C."/>
        </authorList>
    </citation>
    <scope>NUCLEOTIDE SEQUENCE</scope>
    <source>
        <strain evidence="2">SkMP5</strain>
    </source>
</reference>
<dbReference type="RefSeq" id="WP_148667841.1">
    <property type="nucleotide sequence ID" value="NZ_DF970199.1"/>
</dbReference>
<proteinExistence type="predicted"/>
<dbReference type="InterPro" id="IPR045500">
    <property type="entry name" value="DUF6491"/>
</dbReference>
<dbReference type="OrthoDB" id="6047015at2"/>
<gene>
    <name evidence="2" type="ORF">MBSD_n1636</name>
</gene>
<feature type="signal peptide" evidence="1">
    <location>
        <begin position="1"/>
        <end position="23"/>
    </location>
</feature>
<evidence type="ECO:0000256" key="1">
    <source>
        <dbReference type="SAM" id="SignalP"/>
    </source>
</evidence>
<name>A0A0K8QN46_9GAMM</name>
<feature type="chain" id="PRO_5005515084" evidence="1">
    <location>
        <begin position="24"/>
        <end position="136"/>
    </location>
</feature>
<sequence length="136" mass="14986">MKTPHRIATALAVLLAVVATARADTLETQMKNLALFEKHAGPPIDSFFYPRIYQWQALGKEAVAVWTGVNKVYLLKVAKPCINLDWAKTIGVTSSGGTVKTRFDYVTFDRQRCQIASIQPVDYAAVRAELSTEKGG</sequence>
<accession>A0A0K8QN46</accession>
<dbReference type="AlphaFoldDB" id="A0A0K8QN46"/>
<dbReference type="Pfam" id="PF20101">
    <property type="entry name" value="DUF6491"/>
    <property type="match status" value="1"/>
</dbReference>
<protein>
    <submittedName>
        <fullName evidence="2">Uncharacterized protein</fullName>
    </submittedName>
</protein>
<organism evidence="2">
    <name type="scientific">Mizugakiibacter sediminis</name>
    <dbReference type="NCBI Taxonomy" id="1475481"/>
    <lineage>
        <taxon>Bacteria</taxon>
        <taxon>Pseudomonadati</taxon>
        <taxon>Pseudomonadota</taxon>
        <taxon>Gammaproteobacteria</taxon>
        <taxon>Lysobacterales</taxon>
        <taxon>Rhodanobacteraceae</taxon>
        <taxon>Mizugakiibacter</taxon>
    </lineage>
</organism>
<evidence type="ECO:0000313" key="2">
    <source>
        <dbReference type="EMBL" id="GAP66330.1"/>
    </source>
</evidence>
<dbReference type="EMBL" id="DF970199">
    <property type="protein sequence ID" value="GAP66330.1"/>
    <property type="molecule type" value="Genomic_DNA"/>
</dbReference>